<dbReference type="GO" id="GO:0046872">
    <property type="term" value="F:metal ion binding"/>
    <property type="evidence" value="ECO:0007669"/>
    <property type="project" value="UniProtKB-KW"/>
</dbReference>
<dbReference type="EMBL" id="JBCNJP010000021">
    <property type="protein sequence ID" value="KAK9059022.1"/>
    <property type="molecule type" value="Genomic_DNA"/>
</dbReference>
<dbReference type="Gene3D" id="2.60.120.330">
    <property type="entry name" value="B-lactam Antibiotic, Isopenicillin N Synthase, Chain"/>
    <property type="match status" value="1"/>
</dbReference>
<keyword evidence="1" id="KW-0479">Metal-binding</keyword>
<name>A0AAP0GSK1_9ASTR</name>
<dbReference type="InterPro" id="IPR027443">
    <property type="entry name" value="IPNS-like_sf"/>
</dbReference>
<organism evidence="5 6">
    <name type="scientific">Deinandra increscens subsp. villosa</name>
    <dbReference type="NCBI Taxonomy" id="3103831"/>
    <lineage>
        <taxon>Eukaryota</taxon>
        <taxon>Viridiplantae</taxon>
        <taxon>Streptophyta</taxon>
        <taxon>Embryophyta</taxon>
        <taxon>Tracheophyta</taxon>
        <taxon>Spermatophyta</taxon>
        <taxon>Magnoliopsida</taxon>
        <taxon>eudicotyledons</taxon>
        <taxon>Gunneridae</taxon>
        <taxon>Pentapetalae</taxon>
        <taxon>asterids</taxon>
        <taxon>campanulids</taxon>
        <taxon>Asterales</taxon>
        <taxon>Asteraceae</taxon>
        <taxon>Asteroideae</taxon>
        <taxon>Heliantheae alliance</taxon>
        <taxon>Madieae</taxon>
        <taxon>Madiinae</taxon>
        <taxon>Deinandra</taxon>
    </lineage>
</organism>
<reference evidence="5 6" key="1">
    <citation type="submission" date="2024-04" db="EMBL/GenBank/DDBJ databases">
        <title>The reference genome of an endangered Asteraceae, Deinandra increscens subsp. villosa, native to the Central Coast of California.</title>
        <authorList>
            <person name="Guilliams M."/>
            <person name="Hasenstab-Lehman K."/>
            <person name="Meyer R."/>
            <person name="Mcevoy S."/>
        </authorList>
    </citation>
    <scope>NUCLEOTIDE SEQUENCE [LARGE SCALE GENOMIC DNA]</scope>
    <source>
        <tissue evidence="5">Leaf</tissue>
    </source>
</reference>
<evidence type="ECO:0000256" key="2">
    <source>
        <dbReference type="ARBA" id="ARBA00023002"/>
    </source>
</evidence>
<dbReference type="Pfam" id="PF14226">
    <property type="entry name" value="DIOX_N"/>
    <property type="match status" value="1"/>
</dbReference>
<keyword evidence="6" id="KW-1185">Reference proteome</keyword>
<dbReference type="GO" id="GO:0016491">
    <property type="term" value="F:oxidoreductase activity"/>
    <property type="evidence" value="ECO:0007669"/>
    <property type="project" value="UniProtKB-KW"/>
</dbReference>
<evidence type="ECO:0000313" key="5">
    <source>
        <dbReference type="EMBL" id="KAK9059022.1"/>
    </source>
</evidence>
<dbReference type="SUPFAM" id="SSF51197">
    <property type="entry name" value="Clavaminate synthase-like"/>
    <property type="match status" value="1"/>
</dbReference>
<sequence length="139" mass="15628">MATSLEYSIYLHLKTSINSQPPDQLTLPTIDLQGISDDPIRRKEVIGKVKDAFESWGFFQIVNHGIPAKCFGGDVKRGDGFSRARDGGEEAVVHQRPDRKSRVVYNSNFDLYAAPVTNWRESYCTMAPNPPQPHELPQP</sequence>
<evidence type="ECO:0000256" key="1">
    <source>
        <dbReference type="ARBA" id="ARBA00022723"/>
    </source>
</evidence>
<evidence type="ECO:0000256" key="3">
    <source>
        <dbReference type="ARBA" id="ARBA00023004"/>
    </source>
</evidence>
<dbReference type="PANTHER" id="PTHR10209:SF884">
    <property type="entry name" value="1-AMINOCYCLOPROPANE-1-CARBOXYLATE OXIDASE HOMOLOG 1-LIKE"/>
    <property type="match status" value="1"/>
</dbReference>
<keyword evidence="3" id="KW-0408">Iron</keyword>
<dbReference type="PANTHER" id="PTHR10209">
    <property type="entry name" value="OXIDOREDUCTASE, 2OG-FE II OXYGENASE FAMILY PROTEIN"/>
    <property type="match status" value="1"/>
</dbReference>
<comment type="caution">
    <text evidence="5">The sequence shown here is derived from an EMBL/GenBank/DDBJ whole genome shotgun (WGS) entry which is preliminary data.</text>
</comment>
<gene>
    <name evidence="5" type="ORF">SSX86_021641</name>
</gene>
<protein>
    <recommendedName>
        <fullName evidence="4">Non-haem dioxygenase N-terminal domain-containing protein</fullName>
    </recommendedName>
</protein>
<dbReference type="Proteomes" id="UP001408789">
    <property type="component" value="Unassembled WGS sequence"/>
</dbReference>
<keyword evidence="2" id="KW-0560">Oxidoreductase</keyword>
<dbReference type="InterPro" id="IPR026992">
    <property type="entry name" value="DIOX_N"/>
</dbReference>
<evidence type="ECO:0000313" key="6">
    <source>
        <dbReference type="Proteomes" id="UP001408789"/>
    </source>
</evidence>
<proteinExistence type="predicted"/>
<accession>A0AAP0GSK1</accession>
<evidence type="ECO:0000259" key="4">
    <source>
        <dbReference type="Pfam" id="PF14226"/>
    </source>
</evidence>
<dbReference type="AlphaFoldDB" id="A0AAP0GSK1"/>
<feature type="domain" description="Non-haem dioxygenase N-terminal" evidence="4">
    <location>
        <begin position="27"/>
        <end position="91"/>
    </location>
</feature>